<evidence type="ECO:0000313" key="5">
    <source>
        <dbReference type="Proteomes" id="UP000179024"/>
    </source>
</evidence>
<dbReference type="InterPro" id="IPR016193">
    <property type="entry name" value="Cytidine_deaminase-like"/>
</dbReference>
<dbReference type="EMBL" id="MGAE01000055">
    <property type="protein sequence ID" value="OGK38518.1"/>
    <property type="molecule type" value="Genomic_DNA"/>
</dbReference>
<dbReference type="InterPro" id="IPR002125">
    <property type="entry name" value="CMP_dCMP_dom"/>
</dbReference>
<dbReference type="Proteomes" id="UP000179024">
    <property type="component" value="Unassembled WGS sequence"/>
</dbReference>
<reference evidence="4 5" key="1">
    <citation type="journal article" date="2016" name="Nat. Commun.">
        <title>Thousands of microbial genomes shed light on interconnected biogeochemical processes in an aquifer system.</title>
        <authorList>
            <person name="Anantharaman K."/>
            <person name="Brown C.T."/>
            <person name="Hug L.A."/>
            <person name="Sharon I."/>
            <person name="Castelle C.J."/>
            <person name="Probst A.J."/>
            <person name="Thomas B.C."/>
            <person name="Singh A."/>
            <person name="Wilkins M.J."/>
            <person name="Karaoz U."/>
            <person name="Brodie E.L."/>
            <person name="Williams K.H."/>
            <person name="Hubbard S.S."/>
            <person name="Banfield J.F."/>
        </authorList>
    </citation>
    <scope>NUCLEOTIDE SEQUENCE [LARGE SCALE GENOMIC DNA]</scope>
</reference>
<evidence type="ECO:0000259" key="3">
    <source>
        <dbReference type="PROSITE" id="PS51747"/>
    </source>
</evidence>
<sequence length="152" mass="17044">MVTNAPEEFMLEAIAEAKKAKSSGDLPFGAVVVHYGKIIGRGRDETHTKGDVTDHAEMIALREACRKLKSNNLEECIIYCTNEPCLMCAAAIFQANIPKVVIGLSRSDLPDLLRNREINIYHLAKDSNHQIEIVKDVLKDKILPLFRDLEKK</sequence>
<organism evidence="4 5">
    <name type="scientific">Candidatus Roizmanbacteria bacterium RIFCSPHIGHO2_12_FULL_44_10</name>
    <dbReference type="NCBI Taxonomy" id="1802054"/>
    <lineage>
        <taxon>Bacteria</taxon>
        <taxon>Candidatus Roizmaniibacteriota</taxon>
    </lineage>
</organism>
<dbReference type="Pfam" id="PF00383">
    <property type="entry name" value="dCMP_cyt_deam_1"/>
    <property type="match status" value="1"/>
</dbReference>
<evidence type="ECO:0000256" key="1">
    <source>
        <dbReference type="ARBA" id="ARBA00022723"/>
    </source>
</evidence>
<dbReference type="PROSITE" id="PS00903">
    <property type="entry name" value="CYT_DCMP_DEAMINASES_1"/>
    <property type="match status" value="1"/>
</dbReference>
<evidence type="ECO:0000256" key="2">
    <source>
        <dbReference type="ARBA" id="ARBA00022833"/>
    </source>
</evidence>
<comment type="caution">
    <text evidence="4">The sequence shown here is derived from an EMBL/GenBank/DDBJ whole genome shotgun (WGS) entry which is preliminary data.</text>
</comment>
<dbReference type="AlphaFoldDB" id="A0A1F7I565"/>
<dbReference type="GO" id="GO:0008270">
    <property type="term" value="F:zinc ion binding"/>
    <property type="evidence" value="ECO:0007669"/>
    <property type="project" value="InterPro"/>
</dbReference>
<dbReference type="InterPro" id="IPR016192">
    <property type="entry name" value="APOBEC/CMP_deaminase_Zn-bd"/>
</dbReference>
<name>A0A1F7I565_9BACT</name>
<dbReference type="PANTHER" id="PTHR11079:SF179">
    <property type="entry name" value="TRNA(ADENINE(34)) DEAMINASE, CHLOROPLASTIC"/>
    <property type="match status" value="1"/>
</dbReference>
<dbReference type="Gene3D" id="3.40.140.10">
    <property type="entry name" value="Cytidine Deaminase, domain 2"/>
    <property type="match status" value="1"/>
</dbReference>
<gene>
    <name evidence="4" type="ORF">A3F34_01625</name>
</gene>
<evidence type="ECO:0000313" key="4">
    <source>
        <dbReference type="EMBL" id="OGK38518.1"/>
    </source>
</evidence>
<feature type="domain" description="CMP/dCMP-type deaminase" evidence="3">
    <location>
        <begin position="4"/>
        <end position="116"/>
    </location>
</feature>
<dbReference type="SUPFAM" id="SSF53927">
    <property type="entry name" value="Cytidine deaminase-like"/>
    <property type="match status" value="1"/>
</dbReference>
<keyword evidence="2" id="KW-0862">Zinc</keyword>
<accession>A0A1F7I565</accession>
<dbReference type="PROSITE" id="PS51747">
    <property type="entry name" value="CYT_DCMP_DEAMINASES_2"/>
    <property type="match status" value="1"/>
</dbReference>
<dbReference type="GO" id="GO:0016787">
    <property type="term" value="F:hydrolase activity"/>
    <property type="evidence" value="ECO:0007669"/>
    <property type="project" value="InterPro"/>
</dbReference>
<dbReference type="PANTHER" id="PTHR11079">
    <property type="entry name" value="CYTOSINE DEAMINASE FAMILY MEMBER"/>
    <property type="match status" value="1"/>
</dbReference>
<dbReference type="CDD" id="cd01285">
    <property type="entry name" value="nucleoside_deaminase"/>
    <property type="match status" value="1"/>
</dbReference>
<protein>
    <recommendedName>
        <fullName evidence="3">CMP/dCMP-type deaminase domain-containing protein</fullName>
    </recommendedName>
</protein>
<proteinExistence type="predicted"/>
<keyword evidence="1" id="KW-0479">Metal-binding</keyword>